<organism evidence="2 3">
    <name type="scientific">Methylobacterium phyllostachyos</name>
    <dbReference type="NCBI Taxonomy" id="582672"/>
    <lineage>
        <taxon>Bacteria</taxon>
        <taxon>Pseudomonadati</taxon>
        <taxon>Pseudomonadota</taxon>
        <taxon>Alphaproteobacteria</taxon>
        <taxon>Hyphomicrobiales</taxon>
        <taxon>Methylobacteriaceae</taxon>
        <taxon>Methylobacterium</taxon>
    </lineage>
</organism>
<evidence type="ECO:0000259" key="1">
    <source>
        <dbReference type="PROSITE" id="PS50943"/>
    </source>
</evidence>
<dbReference type="Proteomes" id="UP000198704">
    <property type="component" value="Unassembled WGS sequence"/>
</dbReference>
<reference evidence="3" key="1">
    <citation type="submission" date="2016-10" db="EMBL/GenBank/DDBJ databases">
        <authorList>
            <person name="Varghese N."/>
            <person name="Submissions S."/>
        </authorList>
    </citation>
    <scope>NUCLEOTIDE SEQUENCE [LARGE SCALE GENOMIC DNA]</scope>
    <source>
        <strain evidence="3">BL47</strain>
    </source>
</reference>
<dbReference type="PROSITE" id="PS50943">
    <property type="entry name" value="HTH_CROC1"/>
    <property type="match status" value="1"/>
</dbReference>
<evidence type="ECO:0000313" key="3">
    <source>
        <dbReference type="Proteomes" id="UP000198704"/>
    </source>
</evidence>
<dbReference type="OrthoDB" id="9795596at2"/>
<keyword evidence="3" id="KW-1185">Reference proteome</keyword>
<feature type="domain" description="HTH cro/C1-type" evidence="1">
    <location>
        <begin position="46"/>
        <end position="78"/>
    </location>
</feature>
<dbReference type="InterPro" id="IPR001387">
    <property type="entry name" value="Cro/C1-type_HTH"/>
</dbReference>
<dbReference type="STRING" id="582672.SAMN05216360_12946"/>
<keyword evidence="2" id="KW-0238">DNA-binding</keyword>
<dbReference type="InterPro" id="IPR039554">
    <property type="entry name" value="HigA2-like_HTH"/>
</dbReference>
<accession>A0A1H0KXA0</accession>
<sequence>MEAEAPSVQAEDEPITFEVSSGNVFADLDVPEAADEAIKARLVMRLRAEMDRRGLSQTEFAKVLGVKQPDVSNLLRGRVLGFSLERMFEFTRALGDDVEITLRPSKAERRGRMSLKVA</sequence>
<dbReference type="SMART" id="SM00530">
    <property type="entry name" value="HTH_XRE"/>
    <property type="match status" value="1"/>
</dbReference>
<evidence type="ECO:0000313" key="2">
    <source>
        <dbReference type="EMBL" id="SDO60401.1"/>
    </source>
</evidence>
<dbReference type="Gene3D" id="1.10.260.40">
    <property type="entry name" value="lambda repressor-like DNA-binding domains"/>
    <property type="match status" value="1"/>
</dbReference>
<protein>
    <submittedName>
        <fullName evidence="2">Predicted DNA-binding protein, contains XRE-type HTH domain</fullName>
    </submittedName>
</protein>
<dbReference type="AlphaFoldDB" id="A0A1H0KXA0"/>
<dbReference type="Pfam" id="PF13744">
    <property type="entry name" value="HTH_37"/>
    <property type="match status" value="1"/>
</dbReference>
<gene>
    <name evidence="2" type="ORF">SAMN05216360_12946</name>
</gene>
<dbReference type="GO" id="GO:0003677">
    <property type="term" value="F:DNA binding"/>
    <property type="evidence" value="ECO:0007669"/>
    <property type="project" value="UniProtKB-KW"/>
</dbReference>
<dbReference type="EMBL" id="FNHS01000029">
    <property type="protein sequence ID" value="SDO60401.1"/>
    <property type="molecule type" value="Genomic_DNA"/>
</dbReference>
<dbReference type="SUPFAM" id="SSF47413">
    <property type="entry name" value="lambda repressor-like DNA-binding domains"/>
    <property type="match status" value="1"/>
</dbReference>
<dbReference type="InterPro" id="IPR010982">
    <property type="entry name" value="Lambda_DNA-bd_dom_sf"/>
</dbReference>
<dbReference type="CDD" id="cd00093">
    <property type="entry name" value="HTH_XRE"/>
    <property type="match status" value="1"/>
</dbReference>
<dbReference type="RefSeq" id="WP_091722699.1">
    <property type="nucleotide sequence ID" value="NZ_FNHS01000029.1"/>
</dbReference>
<name>A0A1H0KXA0_9HYPH</name>
<proteinExistence type="predicted"/>